<evidence type="ECO:0000256" key="8">
    <source>
        <dbReference type="ARBA" id="ARBA00023136"/>
    </source>
</evidence>
<organism evidence="11 12">
    <name type="scientific">Phaedon cochleariae</name>
    <name type="common">Mustard beetle</name>
    <dbReference type="NCBI Taxonomy" id="80249"/>
    <lineage>
        <taxon>Eukaryota</taxon>
        <taxon>Metazoa</taxon>
        <taxon>Ecdysozoa</taxon>
        <taxon>Arthropoda</taxon>
        <taxon>Hexapoda</taxon>
        <taxon>Insecta</taxon>
        <taxon>Pterygota</taxon>
        <taxon>Neoptera</taxon>
        <taxon>Endopterygota</taxon>
        <taxon>Coleoptera</taxon>
        <taxon>Polyphaga</taxon>
        <taxon>Cucujiformia</taxon>
        <taxon>Chrysomeloidea</taxon>
        <taxon>Chrysomelidae</taxon>
        <taxon>Chrysomelinae</taxon>
        <taxon>Chrysomelini</taxon>
        <taxon>Phaedon</taxon>
    </lineage>
</organism>
<dbReference type="InterPro" id="IPR013525">
    <property type="entry name" value="ABC2_TM"/>
</dbReference>
<feature type="transmembrane region" description="Helical" evidence="9">
    <location>
        <begin position="572"/>
        <end position="590"/>
    </location>
</feature>
<reference evidence="11" key="2">
    <citation type="submission" date="2022-10" db="EMBL/GenBank/DDBJ databases">
        <authorList>
            <consortium name="ENA_rothamsted_submissions"/>
            <consortium name="culmorum"/>
            <person name="King R."/>
        </authorList>
    </citation>
    <scope>NUCLEOTIDE SEQUENCE</scope>
</reference>
<keyword evidence="6" id="KW-0067">ATP-binding</keyword>
<dbReference type="PANTHER" id="PTHR48041">
    <property type="entry name" value="ABC TRANSPORTER G FAMILY MEMBER 28"/>
    <property type="match status" value="1"/>
</dbReference>
<comment type="subcellular location">
    <subcellularLocation>
        <location evidence="1">Membrane</location>
        <topology evidence="1">Multi-pass membrane protein</topology>
    </subcellularLocation>
</comment>
<reference evidence="11" key="1">
    <citation type="submission" date="2022-01" db="EMBL/GenBank/DDBJ databases">
        <authorList>
            <person name="King R."/>
        </authorList>
    </citation>
    <scope>NUCLEOTIDE SEQUENCE</scope>
</reference>
<sequence>MTLDTNKNKNIPYYDVNFDNIFLTKRDKQGHKQIIRGVSGNFFSGELTAIMGPSGAGKTSLLNVLTGYQISGVQGTIRCNISSENGTGSLQYKKESCYILQDDCLPELFTVQEAMMMSCNLKTVGLSRKAKEYLINDILTNLSLITCRNTRCHHLSGGQKKRVSIALELVNNPPIMFLDEPTTGLDCSAGSQCIQLLKKLARSGKTIICTIHQPNAKMYETFDHIYMMAYGKCVYQGASTHTVDYLAASGFHCPIYHNPADFIIEVVKGDYGDHTDMLAHAALEEKWRGNHPAKICNDPVDTYKNSVYPKQRIDSIGMPSEWFKFLVLLRRSGVQIYRDWTISQLKILLHLLVGLFLGLTYQNCGQDADKAVTNLGFFTVSTVYMVYTASMPAVLKFPSELCMLKKENFNNWYKVHTYFAAVMLFDMPLQVIFTSVYSLTSYLLSNQIRDWHRFCMLLLLQSLSGMSGSGFGLIIGSLFNPVNGTFVGVICLCCFFLFGGFFILLVHMSKFMYAVTNLSFIAFTVEGSMQALYGYDRPPLHCPEEAEFCQYVSPAVLLKDIGMDKPSYWTDVTYLVCVIVLFRIVAFVLLKRKLSIT</sequence>
<proteinExistence type="inferred from homology"/>
<dbReference type="InterPro" id="IPR003439">
    <property type="entry name" value="ABC_transporter-like_ATP-bd"/>
</dbReference>
<evidence type="ECO:0000256" key="9">
    <source>
        <dbReference type="SAM" id="Phobius"/>
    </source>
</evidence>
<evidence type="ECO:0000256" key="1">
    <source>
        <dbReference type="ARBA" id="ARBA00004141"/>
    </source>
</evidence>
<dbReference type="Proteomes" id="UP001153737">
    <property type="component" value="Chromosome 3"/>
</dbReference>
<dbReference type="OrthoDB" id="66620at2759"/>
<keyword evidence="8 9" id="KW-0472">Membrane</keyword>
<dbReference type="GO" id="GO:0140359">
    <property type="term" value="F:ABC-type transporter activity"/>
    <property type="evidence" value="ECO:0007669"/>
    <property type="project" value="InterPro"/>
</dbReference>
<feature type="transmembrane region" description="Helical" evidence="9">
    <location>
        <begin position="513"/>
        <end position="533"/>
    </location>
</feature>
<feature type="transmembrane region" description="Helical" evidence="9">
    <location>
        <begin position="340"/>
        <end position="359"/>
    </location>
</feature>
<dbReference type="GO" id="GO:0005524">
    <property type="term" value="F:ATP binding"/>
    <property type="evidence" value="ECO:0007669"/>
    <property type="project" value="UniProtKB-KW"/>
</dbReference>
<dbReference type="Gene3D" id="3.40.50.300">
    <property type="entry name" value="P-loop containing nucleotide triphosphate hydrolases"/>
    <property type="match status" value="1"/>
</dbReference>
<comment type="similarity">
    <text evidence="2">Belongs to the ABC transporter superfamily. ABCG family. Eye pigment precursor importer (TC 3.A.1.204) subfamily.</text>
</comment>
<dbReference type="Pfam" id="PF19055">
    <property type="entry name" value="ABC2_membrane_7"/>
    <property type="match status" value="1"/>
</dbReference>
<dbReference type="AlphaFoldDB" id="A0A9N9X3D5"/>
<keyword evidence="4 9" id="KW-0812">Transmembrane</keyword>
<evidence type="ECO:0000313" key="12">
    <source>
        <dbReference type="Proteomes" id="UP001153737"/>
    </source>
</evidence>
<dbReference type="PANTHER" id="PTHR48041:SF32">
    <property type="entry name" value="PROTEIN WHITE-LIKE PROTEIN"/>
    <property type="match status" value="1"/>
</dbReference>
<dbReference type="PROSITE" id="PS50893">
    <property type="entry name" value="ABC_TRANSPORTER_2"/>
    <property type="match status" value="1"/>
</dbReference>
<dbReference type="Pfam" id="PF01061">
    <property type="entry name" value="ABC2_membrane"/>
    <property type="match status" value="1"/>
</dbReference>
<evidence type="ECO:0000256" key="2">
    <source>
        <dbReference type="ARBA" id="ARBA00005814"/>
    </source>
</evidence>
<feature type="transmembrane region" description="Helical" evidence="9">
    <location>
        <begin position="371"/>
        <end position="395"/>
    </location>
</feature>
<protein>
    <recommendedName>
        <fullName evidence="10">ABC transporter domain-containing protein</fullName>
    </recommendedName>
</protein>
<name>A0A9N9X3D5_PHACE</name>
<dbReference type="InterPro" id="IPR017871">
    <property type="entry name" value="ABC_transporter-like_CS"/>
</dbReference>
<feature type="transmembrane region" description="Helical" evidence="9">
    <location>
        <begin position="456"/>
        <end position="479"/>
    </location>
</feature>
<dbReference type="InterPro" id="IPR043926">
    <property type="entry name" value="ABCG_dom"/>
</dbReference>
<evidence type="ECO:0000256" key="5">
    <source>
        <dbReference type="ARBA" id="ARBA00022741"/>
    </source>
</evidence>
<dbReference type="InterPro" id="IPR027417">
    <property type="entry name" value="P-loop_NTPase"/>
</dbReference>
<feature type="transmembrane region" description="Helical" evidence="9">
    <location>
        <begin position="485"/>
        <end position="506"/>
    </location>
</feature>
<dbReference type="InterPro" id="IPR050352">
    <property type="entry name" value="ABCG_transporters"/>
</dbReference>
<evidence type="ECO:0000256" key="4">
    <source>
        <dbReference type="ARBA" id="ARBA00022692"/>
    </source>
</evidence>
<evidence type="ECO:0000256" key="3">
    <source>
        <dbReference type="ARBA" id="ARBA00022448"/>
    </source>
</evidence>
<keyword evidence="12" id="KW-1185">Reference proteome</keyword>
<gene>
    <name evidence="11" type="ORF">PHAECO_LOCUS6963</name>
</gene>
<feature type="domain" description="ABC transporter" evidence="10">
    <location>
        <begin position="16"/>
        <end position="255"/>
    </location>
</feature>
<feature type="transmembrane region" description="Helical" evidence="9">
    <location>
        <begin position="415"/>
        <end position="444"/>
    </location>
</feature>
<evidence type="ECO:0000256" key="7">
    <source>
        <dbReference type="ARBA" id="ARBA00022989"/>
    </source>
</evidence>
<keyword evidence="7 9" id="KW-1133">Transmembrane helix</keyword>
<keyword evidence="5" id="KW-0547">Nucleotide-binding</keyword>
<dbReference type="FunFam" id="3.40.50.300:FF:001077">
    <property type="entry name" value="Uncharacterized protein, isoform A"/>
    <property type="match status" value="1"/>
</dbReference>
<evidence type="ECO:0000256" key="6">
    <source>
        <dbReference type="ARBA" id="ARBA00022840"/>
    </source>
</evidence>
<dbReference type="InterPro" id="IPR003593">
    <property type="entry name" value="AAA+_ATPase"/>
</dbReference>
<dbReference type="GO" id="GO:0005886">
    <property type="term" value="C:plasma membrane"/>
    <property type="evidence" value="ECO:0007669"/>
    <property type="project" value="TreeGrafter"/>
</dbReference>
<evidence type="ECO:0000313" key="11">
    <source>
        <dbReference type="EMBL" id="CAG9820171.1"/>
    </source>
</evidence>
<dbReference type="CDD" id="cd03213">
    <property type="entry name" value="ABCG_EPDR"/>
    <property type="match status" value="1"/>
</dbReference>
<evidence type="ECO:0000259" key="10">
    <source>
        <dbReference type="PROSITE" id="PS50893"/>
    </source>
</evidence>
<keyword evidence="3" id="KW-0813">Transport</keyword>
<dbReference type="SMART" id="SM00382">
    <property type="entry name" value="AAA"/>
    <property type="match status" value="1"/>
</dbReference>
<accession>A0A9N9X3D5</accession>
<dbReference type="PROSITE" id="PS00211">
    <property type="entry name" value="ABC_TRANSPORTER_1"/>
    <property type="match status" value="1"/>
</dbReference>
<dbReference type="Pfam" id="PF00005">
    <property type="entry name" value="ABC_tran"/>
    <property type="match status" value="1"/>
</dbReference>
<dbReference type="GO" id="GO:0016887">
    <property type="term" value="F:ATP hydrolysis activity"/>
    <property type="evidence" value="ECO:0007669"/>
    <property type="project" value="InterPro"/>
</dbReference>
<dbReference type="EMBL" id="OU896709">
    <property type="protein sequence ID" value="CAG9820171.1"/>
    <property type="molecule type" value="Genomic_DNA"/>
</dbReference>
<dbReference type="SUPFAM" id="SSF52540">
    <property type="entry name" value="P-loop containing nucleoside triphosphate hydrolases"/>
    <property type="match status" value="1"/>
</dbReference>